<protein>
    <submittedName>
        <fullName evidence="2">Uncharacterized protein</fullName>
    </submittedName>
</protein>
<feature type="transmembrane region" description="Helical" evidence="1">
    <location>
        <begin position="53"/>
        <end position="74"/>
    </location>
</feature>
<keyword evidence="1" id="KW-1133">Transmembrane helix</keyword>
<comment type="caution">
    <text evidence="2">The sequence shown here is derived from an EMBL/GenBank/DDBJ whole genome shotgun (WGS) entry which is preliminary data.</text>
</comment>
<dbReference type="Proteomes" id="UP000754883">
    <property type="component" value="Unassembled WGS sequence"/>
</dbReference>
<keyword evidence="1" id="KW-0812">Transmembrane</keyword>
<gene>
    <name evidence="2" type="ORF">CBYS24578_00001924</name>
</gene>
<proteinExistence type="predicted"/>
<name>A0A9N9UX37_9HYPO</name>
<dbReference type="AlphaFoldDB" id="A0A9N9UX37"/>
<reference evidence="3" key="1">
    <citation type="submission" date="2019-06" db="EMBL/GenBank/DDBJ databases">
        <authorList>
            <person name="Broberg M."/>
        </authorList>
    </citation>
    <scope>NUCLEOTIDE SEQUENCE [LARGE SCALE GENOMIC DNA]</scope>
</reference>
<feature type="transmembrane region" description="Helical" evidence="1">
    <location>
        <begin position="12"/>
        <end position="33"/>
    </location>
</feature>
<keyword evidence="3" id="KW-1185">Reference proteome</keyword>
<dbReference type="OrthoDB" id="5147788at2759"/>
<evidence type="ECO:0000256" key="1">
    <source>
        <dbReference type="SAM" id="Phobius"/>
    </source>
</evidence>
<dbReference type="EMBL" id="CABFNO020001560">
    <property type="protein sequence ID" value="CAH0002261.1"/>
    <property type="molecule type" value="Genomic_DNA"/>
</dbReference>
<organism evidence="2 3">
    <name type="scientific">Clonostachys byssicola</name>
    <dbReference type="NCBI Taxonomy" id="160290"/>
    <lineage>
        <taxon>Eukaryota</taxon>
        <taxon>Fungi</taxon>
        <taxon>Dikarya</taxon>
        <taxon>Ascomycota</taxon>
        <taxon>Pezizomycotina</taxon>
        <taxon>Sordariomycetes</taxon>
        <taxon>Hypocreomycetidae</taxon>
        <taxon>Hypocreales</taxon>
        <taxon>Bionectriaceae</taxon>
        <taxon>Clonostachys</taxon>
    </lineage>
</organism>
<feature type="transmembrane region" description="Helical" evidence="1">
    <location>
        <begin position="122"/>
        <end position="142"/>
    </location>
</feature>
<feature type="transmembrane region" description="Helical" evidence="1">
    <location>
        <begin position="81"/>
        <end position="102"/>
    </location>
</feature>
<keyword evidence="1" id="KW-0472">Membrane</keyword>
<evidence type="ECO:0000313" key="2">
    <source>
        <dbReference type="EMBL" id="CAH0002261.1"/>
    </source>
</evidence>
<evidence type="ECO:0000313" key="3">
    <source>
        <dbReference type="Proteomes" id="UP000754883"/>
    </source>
</evidence>
<sequence>MSDGHHDMALILGLLKLTCIVTLVVGIILGALLENQLSQNFRGLGFDDQIHSLIVLLITTGLFCGWTIVSIIGAMACRPRWTWVTGVLDMLFISIIAVNLPLLYALTSFTCDLDLGNGVCDFSTVMAGAYFTAMYVLSSLLFSLCRQVVFANMVFWILVLLPSSPESLQL</sequence>
<accession>A0A9N9UX37</accession>
<reference evidence="2 3" key="2">
    <citation type="submission" date="2021-10" db="EMBL/GenBank/DDBJ databases">
        <authorList>
            <person name="Piombo E."/>
        </authorList>
    </citation>
    <scope>NUCLEOTIDE SEQUENCE [LARGE SCALE GENOMIC DNA]</scope>
</reference>